<protein>
    <submittedName>
        <fullName evidence="1">Uncharacterized protein</fullName>
    </submittedName>
</protein>
<reference evidence="1" key="1">
    <citation type="submission" date="2020-10" db="EMBL/GenBank/DDBJ databases">
        <authorList>
            <person name="Gilroy R."/>
        </authorList>
    </citation>
    <scope>NUCLEOTIDE SEQUENCE</scope>
    <source>
        <strain evidence="1">8207</strain>
    </source>
</reference>
<comment type="caution">
    <text evidence="1">The sequence shown here is derived from an EMBL/GenBank/DDBJ whole genome shotgun (WGS) entry which is preliminary data.</text>
</comment>
<gene>
    <name evidence="1" type="ORF">IAC69_01955</name>
</gene>
<organism evidence="1 2">
    <name type="scientific">Candidatus Enterousia avistercoris</name>
    <dbReference type="NCBI Taxonomy" id="2840788"/>
    <lineage>
        <taxon>Bacteria</taxon>
        <taxon>Pseudomonadati</taxon>
        <taxon>Pseudomonadota</taxon>
        <taxon>Alphaproteobacteria</taxon>
        <taxon>Candidatus Enterousia</taxon>
    </lineage>
</organism>
<dbReference type="EMBL" id="JADINC010000028">
    <property type="protein sequence ID" value="MBO8425223.1"/>
    <property type="molecule type" value="Genomic_DNA"/>
</dbReference>
<evidence type="ECO:0000313" key="2">
    <source>
        <dbReference type="Proteomes" id="UP000823630"/>
    </source>
</evidence>
<dbReference type="Proteomes" id="UP000823630">
    <property type="component" value="Unassembled WGS sequence"/>
</dbReference>
<name>A0A9D9DCZ4_9PROT</name>
<accession>A0A9D9DCZ4</accession>
<evidence type="ECO:0000313" key="1">
    <source>
        <dbReference type="EMBL" id="MBO8425223.1"/>
    </source>
</evidence>
<sequence>MQMTQTDAEKRLSEMHMSDMPVMEFARAGAHVDSDWFVKYKKLCHEFMMSLTDSVEGLVMLNLTQDEFMALIMGRAVPANTSFRLRVPLTWGGKLDISNMFMCRTFPTSMRLDEFIIEQSGARTVWLPNPAGKVYVPQHNISGGDGGNATSDRLSQIAAQIVAARGMGQ</sequence>
<proteinExistence type="predicted"/>
<reference evidence="1" key="2">
    <citation type="journal article" date="2021" name="PeerJ">
        <title>Extensive microbial diversity within the chicken gut microbiome revealed by metagenomics and culture.</title>
        <authorList>
            <person name="Gilroy R."/>
            <person name="Ravi A."/>
            <person name="Getino M."/>
            <person name="Pursley I."/>
            <person name="Horton D.L."/>
            <person name="Alikhan N.F."/>
            <person name="Baker D."/>
            <person name="Gharbi K."/>
            <person name="Hall N."/>
            <person name="Watson M."/>
            <person name="Adriaenssens E.M."/>
            <person name="Foster-Nyarko E."/>
            <person name="Jarju S."/>
            <person name="Secka A."/>
            <person name="Antonio M."/>
            <person name="Oren A."/>
            <person name="Chaudhuri R.R."/>
            <person name="La Ragione R."/>
            <person name="Hildebrand F."/>
            <person name="Pallen M.J."/>
        </authorList>
    </citation>
    <scope>NUCLEOTIDE SEQUENCE</scope>
    <source>
        <strain evidence="1">8207</strain>
    </source>
</reference>
<dbReference type="AlphaFoldDB" id="A0A9D9DCZ4"/>